<dbReference type="AlphaFoldDB" id="A0AAV9U210"/>
<dbReference type="GO" id="GO:0042720">
    <property type="term" value="C:mitochondrial inner membrane peptidase complex"/>
    <property type="evidence" value="ECO:0007669"/>
    <property type="project" value="InterPro"/>
</dbReference>
<evidence type="ECO:0000256" key="1">
    <source>
        <dbReference type="SAM" id="MobiDB-lite"/>
    </source>
</evidence>
<evidence type="ECO:0000313" key="3">
    <source>
        <dbReference type="Proteomes" id="UP001375240"/>
    </source>
</evidence>
<evidence type="ECO:0000313" key="2">
    <source>
        <dbReference type="EMBL" id="KAK6334017.1"/>
    </source>
</evidence>
<feature type="compositionally biased region" description="Basic and acidic residues" evidence="1">
    <location>
        <begin position="114"/>
        <end position="138"/>
    </location>
</feature>
<dbReference type="Proteomes" id="UP001375240">
    <property type="component" value="Unassembled WGS sequence"/>
</dbReference>
<accession>A0AAV9U210</accession>
<dbReference type="Pfam" id="PF11093">
    <property type="entry name" value="Mitochondr_Som1"/>
    <property type="match status" value="1"/>
</dbReference>
<name>A0AAV9U210_9PEZI</name>
<dbReference type="InterPro" id="IPR024645">
    <property type="entry name" value="Mitochondr_Som1"/>
</dbReference>
<reference evidence="2 3" key="1">
    <citation type="submission" date="2019-10" db="EMBL/GenBank/DDBJ databases">
        <authorList>
            <person name="Palmer J.M."/>
        </authorList>
    </citation>
    <scope>NUCLEOTIDE SEQUENCE [LARGE SCALE GENOMIC DNA]</scope>
    <source>
        <strain evidence="2 3">TWF696</strain>
    </source>
</reference>
<keyword evidence="3" id="KW-1185">Reference proteome</keyword>
<dbReference type="EMBL" id="JAVHNQ010000013">
    <property type="protein sequence ID" value="KAK6334017.1"/>
    <property type="molecule type" value="Genomic_DNA"/>
</dbReference>
<sequence>MSLPLDQFPASELPARLAAHTTAVKANTTTAPYGTAKTERTVDTPLTIEKLRRECPLERMMQYDCQVVRVADGTGLELGGAAVNCWEIERRFWRCSNGLTVEATGVPQAWGDGGESRRRSMELVRQRADRQRQKAAERERRRLERELRELLADN</sequence>
<organism evidence="2 3">
    <name type="scientific">Orbilia brochopaga</name>
    <dbReference type="NCBI Taxonomy" id="3140254"/>
    <lineage>
        <taxon>Eukaryota</taxon>
        <taxon>Fungi</taxon>
        <taxon>Dikarya</taxon>
        <taxon>Ascomycota</taxon>
        <taxon>Pezizomycotina</taxon>
        <taxon>Orbiliomycetes</taxon>
        <taxon>Orbiliales</taxon>
        <taxon>Orbiliaceae</taxon>
        <taxon>Orbilia</taxon>
    </lineage>
</organism>
<gene>
    <name evidence="2" type="ORF">TWF696_002526</name>
</gene>
<feature type="region of interest" description="Disordered" evidence="1">
    <location>
        <begin position="108"/>
        <end position="138"/>
    </location>
</feature>
<protein>
    <submittedName>
        <fullName evidence="2">Uncharacterized protein</fullName>
    </submittedName>
</protein>
<proteinExistence type="predicted"/>
<comment type="caution">
    <text evidence="2">The sequence shown here is derived from an EMBL/GenBank/DDBJ whole genome shotgun (WGS) entry which is preliminary data.</text>
</comment>